<evidence type="ECO:0000313" key="2">
    <source>
        <dbReference type="EMBL" id="OIN57477.1"/>
    </source>
</evidence>
<keyword evidence="2" id="KW-0413">Isomerase</keyword>
<dbReference type="InterPro" id="IPR036237">
    <property type="entry name" value="Xyl_isomerase-like_sf"/>
</dbReference>
<dbReference type="GO" id="GO:0016853">
    <property type="term" value="F:isomerase activity"/>
    <property type="evidence" value="ECO:0007669"/>
    <property type="project" value="UniProtKB-KW"/>
</dbReference>
<dbReference type="Proteomes" id="UP000181790">
    <property type="component" value="Unassembled WGS sequence"/>
</dbReference>
<comment type="caution">
    <text evidence="2">The sequence shown here is derived from an EMBL/GenBank/DDBJ whole genome shotgun (WGS) entry which is preliminary data.</text>
</comment>
<keyword evidence="3" id="KW-1185">Reference proteome</keyword>
<dbReference type="PANTHER" id="PTHR12110:SF53">
    <property type="entry name" value="BLR5974 PROTEIN"/>
    <property type="match status" value="1"/>
</dbReference>
<name>A0A1S2VFE1_9BACT</name>
<dbReference type="Pfam" id="PF01261">
    <property type="entry name" value="AP_endonuc_2"/>
    <property type="match status" value="1"/>
</dbReference>
<dbReference type="InterPro" id="IPR013022">
    <property type="entry name" value="Xyl_isomerase-like_TIM-brl"/>
</dbReference>
<evidence type="ECO:0000313" key="3">
    <source>
        <dbReference type="Proteomes" id="UP000181790"/>
    </source>
</evidence>
<protein>
    <submittedName>
        <fullName evidence="2">Xylose isomerase</fullName>
    </submittedName>
</protein>
<dbReference type="InterPro" id="IPR050312">
    <property type="entry name" value="IolE/XylAMocC-like"/>
</dbReference>
<reference evidence="2 3" key="1">
    <citation type="submission" date="2016-10" db="EMBL/GenBank/DDBJ databases">
        <title>Arsenicibacter rosenii gen. nov., sp. nov., an efficient arsenic-methylating bacterium isolated from an arsenic-contaminated paddy soil.</title>
        <authorList>
            <person name="Huang K."/>
        </authorList>
    </citation>
    <scope>NUCLEOTIDE SEQUENCE [LARGE SCALE GENOMIC DNA]</scope>
    <source>
        <strain evidence="2 3">SM-1</strain>
    </source>
</reference>
<dbReference type="RefSeq" id="WP_071504938.1">
    <property type="nucleotide sequence ID" value="NZ_MORL01000012.1"/>
</dbReference>
<feature type="domain" description="Xylose isomerase-like TIM barrel" evidence="1">
    <location>
        <begin position="56"/>
        <end position="292"/>
    </location>
</feature>
<gene>
    <name evidence="2" type="ORF">BLX24_19810</name>
</gene>
<dbReference type="OrthoDB" id="3185623at2"/>
<dbReference type="InterPro" id="IPR006311">
    <property type="entry name" value="TAT_signal"/>
</dbReference>
<dbReference type="Gene3D" id="3.20.20.150">
    <property type="entry name" value="Divalent-metal-dependent TIM barrel enzymes"/>
    <property type="match status" value="1"/>
</dbReference>
<dbReference type="AlphaFoldDB" id="A0A1S2VFE1"/>
<organism evidence="2 3">
    <name type="scientific">Arsenicibacter rosenii</name>
    <dbReference type="NCBI Taxonomy" id="1750698"/>
    <lineage>
        <taxon>Bacteria</taxon>
        <taxon>Pseudomonadati</taxon>
        <taxon>Bacteroidota</taxon>
        <taxon>Cytophagia</taxon>
        <taxon>Cytophagales</taxon>
        <taxon>Spirosomataceae</taxon>
        <taxon>Arsenicibacter</taxon>
    </lineage>
</organism>
<accession>A0A1S2VFE1</accession>
<evidence type="ECO:0000259" key="1">
    <source>
        <dbReference type="Pfam" id="PF01261"/>
    </source>
</evidence>
<dbReference type="PROSITE" id="PS51318">
    <property type="entry name" value="TAT"/>
    <property type="match status" value="1"/>
</dbReference>
<proteinExistence type="predicted"/>
<dbReference type="PANTHER" id="PTHR12110">
    <property type="entry name" value="HYDROXYPYRUVATE ISOMERASE"/>
    <property type="match status" value="1"/>
</dbReference>
<dbReference type="EMBL" id="MORL01000012">
    <property type="protein sequence ID" value="OIN57477.1"/>
    <property type="molecule type" value="Genomic_DNA"/>
</dbReference>
<dbReference type="SUPFAM" id="SSF51658">
    <property type="entry name" value="Xylose isomerase-like"/>
    <property type="match status" value="1"/>
</dbReference>
<sequence length="308" mass="34416">MHSRRHFLQTTLGLAGAAALQSGPTLSLARPAPLATPRLAFSTLGCPKWSLDTILKTAADSGYDAVEIRGLEGELDLSKRPEFSSPAALSATLRRFRDRKLSVCDLGSSAQMHHADPAKRQKNLDEARRFIDMAQQLDCPFVRVFPDSLPKDQDREKTLGLISQGLLELGNHAKGSKVQVLLESHGELVTTNYLTRIMGQAEHPNVGLIWDIFNMWVEGREAPAAVHKTLKKYIRHVHVKDARVTGNTHQYVLLGQGDAPLQEAITALRNDGYTGFYSFEWEKMWHPEIAEPELAIPDYPKAIRKYFI</sequence>